<evidence type="ECO:0000313" key="2">
    <source>
        <dbReference type="Proteomes" id="UP000228700"/>
    </source>
</evidence>
<gene>
    <name evidence="1" type="ORF">COV01_00040</name>
</gene>
<reference evidence="2" key="1">
    <citation type="submission" date="2017-09" db="EMBL/GenBank/DDBJ databases">
        <title>Depth-based differentiation of microbial function through sediment-hosted aquifers and enrichment of novel symbionts in the deep terrestrial subsurface.</title>
        <authorList>
            <person name="Probst A.J."/>
            <person name="Ladd B."/>
            <person name="Jarett J.K."/>
            <person name="Geller-Mcgrath D.E."/>
            <person name="Sieber C.M.K."/>
            <person name="Emerson J.B."/>
            <person name="Anantharaman K."/>
            <person name="Thomas B.C."/>
            <person name="Malmstrom R."/>
            <person name="Stieglmeier M."/>
            <person name="Klingl A."/>
            <person name="Woyke T."/>
            <person name="Ryan C.M."/>
            <person name="Banfield J.F."/>
        </authorList>
    </citation>
    <scope>NUCLEOTIDE SEQUENCE [LARGE SCALE GENOMIC DNA]</scope>
</reference>
<dbReference type="AlphaFoldDB" id="A0A2M8LCS0"/>
<proteinExistence type="predicted"/>
<evidence type="ECO:0000313" key="1">
    <source>
        <dbReference type="EMBL" id="PJE74417.1"/>
    </source>
</evidence>
<dbReference type="Proteomes" id="UP000228700">
    <property type="component" value="Unassembled WGS sequence"/>
</dbReference>
<evidence type="ECO:0008006" key="3">
    <source>
        <dbReference type="Google" id="ProtNLM"/>
    </source>
</evidence>
<accession>A0A2M8LCS0</accession>
<organism evidence="1 2">
    <name type="scientific">Candidatus Taylorbacteria bacterium CG10_big_fil_rev_8_21_14_0_10_41_48</name>
    <dbReference type="NCBI Taxonomy" id="1975024"/>
    <lineage>
        <taxon>Bacteria</taxon>
        <taxon>Candidatus Tayloriibacteriota</taxon>
    </lineage>
</organism>
<dbReference type="SUPFAM" id="SSF55811">
    <property type="entry name" value="Nudix"/>
    <property type="match status" value="1"/>
</dbReference>
<dbReference type="EMBL" id="PFEQ01000001">
    <property type="protein sequence ID" value="PJE74417.1"/>
    <property type="molecule type" value="Genomic_DNA"/>
</dbReference>
<dbReference type="InterPro" id="IPR015797">
    <property type="entry name" value="NUDIX_hydrolase-like_dom_sf"/>
</dbReference>
<name>A0A2M8LCS0_9BACT</name>
<comment type="caution">
    <text evidence="1">The sequence shown here is derived from an EMBL/GenBank/DDBJ whole genome shotgun (WGS) entry which is preliminary data.</text>
</comment>
<protein>
    <recommendedName>
        <fullName evidence="3">Nudix hydrolase domain-containing protein</fullName>
    </recommendedName>
</protein>
<sequence>MPSNNLILFIVNRGKKVLLIKQAGRKALWTLPGGRSPPRDGFTHAAYQYLRPYFRDLTVIRVKYIRAPVKNIAFSDEYRRLILMGCDIRGTIKKKMRYHVWFTDLKNIMHHIAIPGTVEILSLPEVQNRLA</sequence>